<feature type="chain" id="PRO_5045735965" description="Glycosyl hydrolase family 92 N-terminal domain-containing protein" evidence="1">
    <location>
        <begin position="32"/>
        <end position="122"/>
    </location>
</feature>
<accession>A0ABX1Y2U3</accession>
<dbReference type="RefSeq" id="WP_171646588.1">
    <property type="nucleotide sequence ID" value="NZ_WHOA01000198.1"/>
</dbReference>
<protein>
    <recommendedName>
        <fullName evidence="2">Glycosyl hydrolase family 92 N-terminal domain-containing protein</fullName>
    </recommendedName>
</protein>
<dbReference type="Gene3D" id="2.70.98.10">
    <property type="match status" value="1"/>
</dbReference>
<dbReference type="Proteomes" id="UP000616779">
    <property type="component" value="Unassembled WGS sequence"/>
</dbReference>
<feature type="signal peptide" evidence="1">
    <location>
        <begin position="1"/>
        <end position="31"/>
    </location>
</feature>
<feature type="domain" description="Glycosyl hydrolase family 92 N-terminal" evidence="2">
    <location>
        <begin position="48"/>
        <end position="92"/>
    </location>
</feature>
<keyword evidence="4" id="KW-1185">Reference proteome</keyword>
<reference evidence="3 4" key="1">
    <citation type="submission" date="2019-10" db="EMBL/GenBank/DDBJ databases">
        <title>Description of Paenibacillus terrestris sp. nov.</title>
        <authorList>
            <person name="Carlier A."/>
            <person name="Qi S."/>
        </authorList>
    </citation>
    <scope>NUCLEOTIDE SEQUENCE [LARGE SCALE GENOMIC DNA]</scope>
    <source>
        <strain evidence="3 4">LMG 31458</strain>
    </source>
</reference>
<evidence type="ECO:0000259" key="2">
    <source>
        <dbReference type="Pfam" id="PF17678"/>
    </source>
</evidence>
<sequence>MFKKKLFAFLSVSFVVTLLSTGFSTPRTAEAAEAAGAAQVAEMNLTQYVNPFSGSDFATADHGTGGGAGMTFPGAAVPFGMIQWSPDTTWGDSHMAACNSSPSALAITTKAICSQSNLKPNL</sequence>
<gene>
    <name evidence="3" type="ORF">GC098_28060</name>
</gene>
<evidence type="ECO:0000313" key="3">
    <source>
        <dbReference type="EMBL" id="NOU75197.1"/>
    </source>
</evidence>
<evidence type="ECO:0000313" key="4">
    <source>
        <dbReference type="Proteomes" id="UP000616779"/>
    </source>
</evidence>
<dbReference type="InterPro" id="IPR041371">
    <property type="entry name" value="GH92_N"/>
</dbReference>
<name>A0ABX1Y2U3_9BACL</name>
<evidence type="ECO:0000256" key="1">
    <source>
        <dbReference type="SAM" id="SignalP"/>
    </source>
</evidence>
<dbReference type="Pfam" id="PF17678">
    <property type="entry name" value="Glyco_hydro_92N"/>
    <property type="match status" value="1"/>
</dbReference>
<organism evidence="3 4">
    <name type="scientific">Paenibacillus phytorum</name>
    <dbReference type="NCBI Taxonomy" id="2654977"/>
    <lineage>
        <taxon>Bacteria</taxon>
        <taxon>Bacillati</taxon>
        <taxon>Bacillota</taxon>
        <taxon>Bacilli</taxon>
        <taxon>Bacillales</taxon>
        <taxon>Paenibacillaceae</taxon>
        <taxon>Paenibacillus</taxon>
    </lineage>
</organism>
<proteinExistence type="predicted"/>
<dbReference type="InterPro" id="IPR014718">
    <property type="entry name" value="GH-type_carb-bd"/>
</dbReference>
<comment type="caution">
    <text evidence="3">The sequence shown here is derived from an EMBL/GenBank/DDBJ whole genome shotgun (WGS) entry which is preliminary data.</text>
</comment>
<dbReference type="EMBL" id="WHOA01000198">
    <property type="protein sequence ID" value="NOU75197.1"/>
    <property type="molecule type" value="Genomic_DNA"/>
</dbReference>
<keyword evidence="1" id="KW-0732">Signal</keyword>